<evidence type="ECO:0000313" key="1">
    <source>
        <dbReference type="EMBL" id="KAJ3651710.1"/>
    </source>
</evidence>
<name>A0AA38MCG5_9CUCU</name>
<dbReference type="Proteomes" id="UP001168821">
    <property type="component" value="Unassembled WGS sequence"/>
</dbReference>
<protein>
    <submittedName>
        <fullName evidence="1">Uncharacterized protein</fullName>
    </submittedName>
</protein>
<organism evidence="1 2">
    <name type="scientific">Zophobas morio</name>
    <dbReference type="NCBI Taxonomy" id="2755281"/>
    <lineage>
        <taxon>Eukaryota</taxon>
        <taxon>Metazoa</taxon>
        <taxon>Ecdysozoa</taxon>
        <taxon>Arthropoda</taxon>
        <taxon>Hexapoda</taxon>
        <taxon>Insecta</taxon>
        <taxon>Pterygota</taxon>
        <taxon>Neoptera</taxon>
        <taxon>Endopterygota</taxon>
        <taxon>Coleoptera</taxon>
        <taxon>Polyphaga</taxon>
        <taxon>Cucujiformia</taxon>
        <taxon>Tenebrionidae</taxon>
        <taxon>Zophobas</taxon>
    </lineage>
</organism>
<accession>A0AA38MCG5</accession>
<comment type="caution">
    <text evidence="1">The sequence shown here is derived from an EMBL/GenBank/DDBJ whole genome shotgun (WGS) entry which is preliminary data.</text>
</comment>
<evidence type="ECO:0000313" key="2">
    <source>
        <dbReference type="Proteomes" id="UP001168821"/>
    </source>
</evidence>
<keyword evidence="2" id="KW-1185">Reference proteome</keyword>
<dbReference type="EMBL" id="JALNTZ010000005">
    <property type="protein sequence ID" value="KAJ3651710.1"/>
    <property type="molecule type" value="Genomic_DNA"/>
</dbReference>
<dbReference type="AlphaFoldDB" id="A0AA38MCG5"/>
<reference evidence="1" key="1">
    <citation type="journal article" date="2023" name="G3 (Bethesda)">
        <title>Whole genome assemblies of Zophobas morio and Tenebrio molitor.</title>
        <authorList>
            <person name="Kaur S."/>
            <person name="Stinson S.A."/>
            <person name="diCenzo G.C."/>
        </authorList>
    </citation>
    <scope>NUCLEOTIDE SEQUENCE</scope>
    <source>
        <strain evidence="1">QUZm001</strain>
    </source>
</reference>
<gene>
    <name evidence="1" type="ORF">Zmor_017730</name>
</gene>
<sequence length="107" mass="12164">MYPSATVLNLPRPCLCTVCKSASESASNEVDDRLKQCRVYSCGHAIIMLLKVRQPTLHCRRIGQSLRDERGYPKNKKHGKNKPTLALFHSCGLRKWLCPESRPTCYC</sequence>
<proteinExistence type="predicted"/>